<organism evidence="2 3">
    <name type="scientific">Bos mutus</name>
    <name type="common">wild yak</name>
    <dbReference type="NCBI Taxonomy" id="72004"/>
    <lineage>
        <taxon>Eukaryota</taxon>
        <taxon>Metazoa</taxon>
        <taxon>Chordata</taxon>
        <taxon>Craniata</taxon>
        <taxon>Vertebrata</taxon>
        <taxon>Euteleostomi</taxon>
        <taxon>Mammalia</taxon>
        <taxon>Eutheria</taxon>
        <taxon>Laurasiatheria</taxon>
        <taxon>Artiodactyla</taxon>
        <taxon>Ruminantia</taxon>
        <taxon>Pecora</taxon>
        <taxon>Bovidae</taxon>
        <taxon>Bovinae</taxon>
        <taxon>Bos</taxon>
    </lineage>
</organism>
<evidence type="ECO:0000313" key="2">
    <source>
        <dbReference type="EMBL" id="MXQ98190.1"/>
    </source>
</evidence>
<proteinExistence type="predicted"/>
<accession>A0A6B0S815</accession>
<dbReference type="Proteomes" id="UP000322234">
    <property type="component" value="Unassembled WGS sequence"/>
</dbReference>
<keyword evidence="3" id="KW-1185">Reference proteome</keyword>
<sequence>MDTGIPHTFGASTWASVVTVQQPALSCTPSLLEEILAAKGISDMHGRSLGLSANKRAPLALPGSPSLQDVLLASTCIPGSPGPSPGSSTAIAGEHQALPGSPNLLEEILAATAIQDMPWASPGAAVEKEGVEAILETPLSEDDYQALLDMLPGSPGPGA</sequence>
<reference evidence="2" key="1">
    <citation type="submission" date="2019-10" db="EMBL/GenBank/DDBJ databases">
        <title>The sequence and de novo assembly of the wild yak genome.</title>
        <authorList>
            <person name="Liu Y."/>
        </authorList>
    </citation>
    <scope>NUCLEOTIDE SEQUENCE [LARGE SCALE GENOMIC DNA]</scope>
    <source>
        <strain evidence="2">WY2019</strain>
    </source>
</reference>
<evidence type="ECO:0000256" key="1">
    <source>
        <dbReference type="SAM" id="MobiDB-lite"/>
    </source>
</evidence>
<dbReference type="EMBL" id="VBQZ03000222">
    <property type="protein sequence ID" value="MXQ98190.1"/>
    <property type="molecule type" value="Genomic_DNA"/>
</dbReference>
<name>A0A6B0S815_9CETA</name>
<gene>
    <name evidence="2" type="ORF">E5288_WYG021984</name>
</gene>
<comment type="caution">
    <text evidence="2">The sequence shown here is derived from an EMBL/GenBank/DDBJ whole genome shotgun (WGS) entry which is preliminary data.</text>
</comment>
<evidence type="ECO:0000313" key="3">
    <source>
        <dbReference type="Proteomes" id="UP000322234"/>
    </source>
</evidence>
<protein>
    <submittedName>
        <fullName evidence="2">Uncharacterized protein</fullName>
    </submittedName>
</protein>
<dbReference type="AlphaFoldDB" id="A0A6B0S815"/>
<feature type="region of interest" description="Disordered" evidence="1">
    <location>
        <begin position="77"/>
        <end position="97"/>
    </location>
</feature>